<dbReference type="InterPro" id="IPR003018">
    <property type="entry name" value="GAF"/>
</dbReference>
<feature type="coiled-coil region" evidence="2">
    <location>
        <begin position="177"/>
        <end position="204"/>
    </location>
</feature>
<dbReference type="PANTHER" id="PTHR43156:SF2">
    <property type="entry name" value="STAGE II SPORULATION PROTEIN E"/>
    <property type="match status" value="1"/>
</dbReference>
<evidence type="ECO:0000313" key="6">
    <source>
        <dbReference type="Proteomes" id="UP000588112"/>
    </source>
</evidence>
<dbReference type="Gene3D" id="3.60.40.10">
    <property type="entry name" value="PPM-type phosphatase domain"/>
    <property type="match status" value="1"/>
</dbReference>
<sequence length="629" mass="69315">MSEIDRRPAELAPLSPELSPQVMVWAKELRAQFTALGMSISLFSRLHPIDKGSVSRYLNGKRVPADRWFLDQVLALRASAGTAVTDEVRAHLVDLQMAALKVAHPHEYRIRKVSDELEIAVTSWKEAERYAQTLERQLTERNGSLQHLVIENERLRAAWDHDRTRYDHEISYLSEQLKLARDRTRQAELRVQVLEELLDELDSRPPVQGHSAGAIHEGVHLQRATALLAEAITLQQVVDVVWNIGRTMLTADRATVALLDANGMGLEVIRGEGALEGPDEFGEWIPLSMSSVMTMALNSHRLVLAESPESFRAQLREAGGDEGALDNYLSRTDERAWIGLPLLVAGGVLGALEFSFTRPRNFSQEEEVFLRVLAEQGSLAVQRAQLFEHEHRTAEMLQRSLLPERLPEVPGLTLVRRFMSSSRNTQVGGDWYDAFAVQDGRIAVVVGEFTGRGVKAAAGMGRIRNAVRALSLTNPPPAAVLTGLDRVFDAIEDGEQVATLAYLIVEPGTGEGTIGLAGHPPPLLVSPEGPAVLFAGQPGTPLGWPVVRRQARFRIPPGHTAVLYSDGLVTNRKRGLDAGLIEICNVATEASPATRHNPDLLVNFLVDRMMSGYEPDDDITVLAIHVPPR</sequence>
<evidence type="ECO:0000259" key="3">
    <source>
        <dbReference type="SMART" id="SM00065"/>
    </source>
</evidence>
<dbReference type="PANTHER" id="PTHR43156">
    <property type="entry name" value="STAGE II SPORULATION PROTEIN E-RELATED"/>
    <property type="match status" value="1"/>
</dbReference>
<dbReference type="InterPro" id="IPR001932">
    <property type="entry name" value="PPM-type_phosphatase-like_dom"/>
</dbReference>
<proteinExistence type="predicted"/>
<dbReference type="InterPro" id="IPR052016">
    <property type="entry name" value="Bact_Sigma-Reg"/>
</dbReference>
<keyword evidence="2" id="KW-0175">Coiled coil</keyword>
<dbReference type="InterPro" id="IPR036457">
    <property type="entry name" value="PPM-type-like_dom_sf"/>
</dbReference>
<dbReference type="AlphaFoldDB" id="A0A7W8Z1X0"/>
<evidence type="ECO:0000256" key="1">
    <source>
        <dbReference type="ARBA" id="ARBA00022801"/>
    </source>
</evidence>
<name>A0A7W8Z1X0_9ACTN</name>
<dbReference type="Gene3D" id="1.20.5.170">
    <property type="match status" value="1"/>
</dbReference>
<evidence type="ECO:0000259" key="4">
    <source>
        <dbReference type="SMART" id="SM00331"/>
    </source>
</evidence>
<accession>A0A7W8Z1X0</accession>
<feature type="domain" description="GAF" evidence="3">
    <location>
        <begin position="229"/>
        <end position="391"/>
    </location>
</feature>
<protein>
    <submittedName>
        <fullName evidence="5">Serine phosphatase RsbU (Regulator of sigma subunit)</fullName>
    </submittedName>
</protein>
<reference evidence="5 6" key="1">
    <citation type="submission" date="2020-08" db="EMBL/GenBank/DDBJ databases">
        <title>Sequencing the genomes of 1000 actinobacteria strains.</title>
        <authorList>
            <person name="Klenk H.-P."/>
        </authorList>
    </citation>
    <scope>NUCLEOTIDE SEQUENCE [LARGE SCALE GENOMIC DNA]</scope>
    <source>
        <strain evidence="5 6">DSM 45790</strain>
    </source>
</reference>
<keyword evidence="1" id="KW-0378">Hydrolase</keyword>
<dbReference type="InterPro" id="IPR029016">
    <property type="entry name" value="GAF-like_dom_sf"/>
</dbReference>
<dbReference type="Proteomes" id="UP000588112">
    <property type="component" value="Unassembled WGS sequence"/>
</dbReference>
<organism evidence="5 6">
    <name type="scientific">Sphaerisporangium krabiense</name>
    <dbReference type="NCBI Taxonomy" id="763782"/>
    <lineage>
        <taxon>Bacteria</taxon>
        <taxon>Bacillati</taxon>
        <taxon>Actinomycetota</taxon>
        <taxon>Actinomycetes</taxon>
        <taxon>Streptosporangiales</taxon>
        <taxon>Streptosporangiaceae</taxon>
        <taxon>Sphaerisporangium</taxon>
    </lineage>
</organism>
<evidence type="ECO:0000256" key="2">
    <source>
        <dbReference type="SAM" id="Coils"/>
    </source>
</evidence>
<dbReference type="SUPFAM" id="SSF57997">
    <property type="entry name" value="Tropomyosin"/>
    <property type="match status" value="1"/>
</dbReference>
<evidence type="ECO:0000313" key="5">
    <source>
        <dbReference type="EMBL" id="MBB5625847.1"/>
    </source>
</evidence>
<gene>
    <name evidence="5" type="ORF">BJ981_001546</name>
</gene>
<dbReference type="SMART" id="SM00331">
    <property type="entry name" value="PP2C_SIG"/>
    <property type="match status" value="1"/>
</dbReference>
<dbReference type="SMART" id="SM00065">
    <property type="entry name" value="GAF"/>
    <property type="match status" value="1"/>
</dbReference>
<keyword evidence="6" id="KW-1185">Reference proteome</keyword>
<dbReference type="EMBL" id="JACHBR010000001">
    <property type="protein sequence ID" value="MBB5625847.1"/>
    <property type="molecule type" value="Genomic_DNA"/>
</dbReference>
<dbReference type="Gene3D" id="3.30.450.40">
    <property type="match status" value="1"/>
</dbReference>
<comment type="caution">
    <text evidence="5">The sequence shown here is derived from an EMBL/GenBank/DDBJ whole genome shotgun (WGS) entry which is preliminary data.</text>
</comment>
<dbReference type="SUPFAM" id="SSF55781">
    <property type="entry name" value="GAF domain-like"/>
    <property type="match status" value="1"/>
</dbReference>
<dbReference type="GO" id="GO:0016791">
    <property type="term" value="F:phosphatase activity"/>
    <property type="evidence" value="ECO:0007669"/>
    <property type="project" value="TreeGrafter"/>
</dbReference>
<feature type="domain" description="PPM-type phosphatase" evidence="4">
    <location>
        <begin position="415"/>
        <end position="626"/>
    </location>
</feature>
<dbReference type="Pfam" id="PF13185">
    <property type="entry name" value="GAF_2"/>
    <property type="match status" value="1"/>
</dbReference>
<dbReference type="Pfam" id="PF07228">
    <property type="entry name" value="SpoIIE"/>
    <property type="match status" value="1"/>
</dbReference>
<dbReference type="RefSeq" id="WP_239139526.1">
    <property type="nucleotide sequence ID" value="NZ_BOOS01000037.1"/>
</dbReference>